<evidence type="ECO:0000256" key="3">
    <source>
        <dbReference type="SAM" id="Phobius"/>
    </source>
</evidence>
<feature type="transmembrane region" description="Helical" evidence="3">
    <location>
        <begin position="21"/>
        <end position="42"/>
    </location>
</feature>
<keyword evidence="3" id="KW-0472">Membrane</keyword>
<dbReference type="InterPro" id="IPR043128">
    <property type="entry name" value="Rev_trsase/Diguanyl_cyclase"/>
</dbReference>
<evidence type="ECO:0000256" key="1">
    <source>
        <dbReference type="ARBA" id="ARBA00012528"/>
    </source>
</evidence>
<dbReference type="PANTHER" id="PTHR45138:SF9">
    <property type="entry name" value="DIGUANYLATE CYCLASE DGCM-RELATED"/>
    <property type="match status" value="1"/>
</dbReference>
<dbReference type="SMART" id="SM00267">
    <property type="entry name" value="GGDEF"/>
    <property type="match status" value="1"/>
</dbReference>
<dbReference type="InterPro" id="IPR000160">
    <property type="entry name" value="GGDEF_dom"/>
</dbReference>
<dbReference type="EMBL" id="JBHSGU010000029">
    <property type="protein sequence ID" value="MFC4701963.1"/>
    <property type="molecule type" value="Genomic_DNA"/>
</dbReference>
<dbReference type="InterPro" id="IPR029787">
    <property type="entry name" value="Nucleotide_cyclase"/>
</dbReference>
<sequence length="345" mass="38490">MPQNDDVLVNRLISGQREHGRLKAFVGTGLVLNTLAFGYFWLESIAWLIWPSVFAVVAWLFSVFLLHHRQNRAVVMLNSMLILVQINLATWVFGSESGLHMALWPLASIFAVNNRVPMTIAIIFAGVCLVSFATLSLYAPEYTQYYVFSGLKEILILIFGAILVSGVMSIRTVFSAQRNSLIQLANHDALTGMYNRQYFTTFLNYQCSIAIRERSTFTVAMGDIDHFKAINDTHGHDKGDEVLKHVAKCFNTYLAQSDAACRWGGEEFLVFIPHSTIEKGLPVIEALRDVISSQQTQGIKVTMSLGLVESDGTESIDALLERADQLLYQAKSAGRNNVQTQRATT</sequence>
<dbReference type="SUPFAM" id="SSF55073">
    <property type="entry name" value="Nucleotide cyclase"/>
    <property type="match status" value="1"/>
</dbReference>
<evidence type="ECO:0000259" key="4">
    <source>
        <dbReference type="PROSITE" id="PS50887"/>
    </source>
</evidence>
<comment type="caution">
    <text evidence="5">The sequence shown here is derived from an EMBL/GenBank/DDBJ whole genome shotgun (WGS) entry which is preliminary data.</text>
</comment>
<keyword evidence="3" id="KW-0812">Transmembrane</keyword>
<feature type="transmembrane region" description="Helical" evidence="3">
    <location>
        <begin position="154"/>
        <end position="174"/>
    </location>
</feature>
<dbReference type="RefSeq" id="WP_382410931.1">
    <property type="nucleotide sequence ID" value="NZ_JBHSGU010000029.1"/>
</dbReference>
<evidence type="ECO:0000313" key="5">
    <source>
        <dbReference type="EMBL" id="MFC4701963.1"/>
    </source>
</evidence>
<dbReference type="Proteomes" id="UP001595897">
    <property type="component" value="Unassembled WGS sequence"/>
</dbReference>
<keyword evidence="3" id="KW-1133">Transmembrane helix</keyword>
<gene>
    <name evidence="5" type="ORF">ACFO4O_17595</name>
</gene>
<dbReference type="CDD" id="cd01949">
    <property type="entry name" value="GGDEF"/>
    <property type="match status" value="1"/>
</dbReference>
<name>A0ABV9M2T5_9ALTE</name>
<accession>A0ABV9M2T5</accession>
<feature type="transmembrane region" description="Helical" evidence="3">
    <location>
        <begin position="73"/>
        <end position="91"/>
    </location>
</feature>
<dbReference type="Gene3D" id="3.30.70.270">
    <property type="match status" value="1"/>
</dbReference>
<organism evidence="5 6">
    <name type="scientific">Glaciecola siphonariae</name>
    <dbReference type="NCBI Taxonomy" id="521012"/>
    <lineage>
        <taxon>Bacteria</taxon>
        <taxon>Pseudomonadati</taxon>
        <taxon>Pseudomonadota</taxon>
        <taxon>Gammaproteobacteria</taxon>
        <taxon>Alteromonadales</taxon>
        <taxon>Alteromonadaceae</taxon>
        <taxon>Glaciecola</taxon>
    </lineage>
</organism>
<feature type="transmembrane region" description="Helical" evidence="3">
    <location>
        <begin position="48"/>
        <end position="66"/>
    </location>
</feature>
<keyword evidence="6" id="KW-1185">Reference proteome</keyword>
<feature type="domain" description="GGDEF" evidence="4">
    <location>
        <begin position="215"/>
        <end position="343"/>
    </location>
</feature>
<dbReference type="EC" id="2.7.7.65" evidence="1"/>
<dbReference type="PROSITE" id="PS50887">
    <property type="entry name" value="GGDEF"/>
    <property type="match status" value="1"/>
</dbReference>
<comment type="catalytic activity">
    <reaction evidence="2">
        <text>2 GTP = 3',3'-c-di-GMP + 2 diphosphate</text>
        <dbReference type="Rhea" id="RHEA:24898"/>
        <dbReference type="ChEBI" id="CHEBI:33019"/>
        <dbReference type="ChEBI" id="CHEBI:37565"/>
        <dbReference type="ChEBI" id="CHEBI:58805"/>
        <dbReference type="EC" id="2.7.7.65"/>
    </reaction>
</comment>
<reference evidence="6" key="1">
    <citation type="journal article" date="2019" name="Int. J. Syst. Evol. Microbiol.">
        <title>The Global Catalogue of Microorganisms (GCM) 10K type strain sequencing project: providing services to taxonomists for standard genome sequencing and annotation.</title>
        <authorList>
            <consortium name="The Broad Institute Genomics Platform"/>
            <consortium name="The Broad Institute Genome Sequencing Center for Infectious Disease"/>
            <person name="Wu L."/>
            <person name="Ma J."/>
        </authorList>
    </citation>
    <scope>NUCLEOTIDE SEQUENCE [LARGE SCALE GENOMIC DNA]</scope>
    <source>
        <strain evidence="6">KACC 12507</strain>
    </source>
</reference>
<dbReference type="Pfam" id="PF00990">
    <property type="entry name" value="GGDEF"/>
    <property type="match status" value="1"/>
</dbReference>
<proteinExistence type="predicted"/>
<dbReference type="NCBIfam" id="TIGR00254">
    <property type="entry name" value="GGDEF"/>
    <property type="match status" value="1"/>
</dbReference>
<protein>
    <recommendedName>
        <fullName evidence="1">diguanylate cyclase</fullName>
        <ecNumber evidence="1">2.7.7.65</ecNumber>
    </recommendedName>
</protein>
<evidence type="ECO:0000313" key="6">
    <source>
        <dbReference type="Proteomes" id="UP001595897"/>
    </source>
</evidence>
<dbReference type="PANTHER" id="PTHR45138">
    <property type="entry name" value="REGULATORY COMPONENTS OF SENSORY TRANSDUCTION SYSTEM"/>
    <property type="match status" value="1"/>
</dbReference>
<feature type="transmembrane region" description="Helical" evidence="3">
    <location>
        <begin position="120"/>
        <end position="139"/>
    </location>
</feature>
<evidence type="ECO:0000256" key="2">
    <source>
        <dbReference type="ARBA" id="ARBA00034247"/>
    </source>
</evidence>
<dbReference type="InterPro" id="IPR050469">
    <property type="entry name" value="Diguanylate_Cyclase"/>
</dbReference>